<dbReference type="AlphaFoldDB" id="A0A5P8WJQ9"/>
<evidence type="ECO:0000313" key="1">
    <source>
        <dbReference type="EMBL" id="QFS52396.1"/>
    </source>
</evidence>
<sequence>MWQGANLNFIEIEQHNSSDKSMSPIEILKQFNSCYVNIQTIAQDENWLLLIADKKIDPEAATHLGDTLHYLGEAMGCVEEIVEVKFNQEAE</sequence>
<gene>
    <name evidence="1" type="ORF">GXM_09890</name>
</gene>
<proteinExistence type="predicted"/>
<reference evidence="1 2" key="1">
    <citation type="submission" date="2019-10" db="EMBL/GenBank/DDBJ databases">
        <title>Genomic and transcriptomic insights into the perfect genentic adaptation of a filamentous nitrogen-fixing cyanobacterium to rice fields.</title>
        <authorList>
            <person name="Chen Z."/>
        </authorList>
    </citation>
    <scope>NUCLEOTIDE SEQUENCE [LARGE SCALE GENOMIC DNA]</scope>
    <source>
        <strain evidence="1">CCNUC1</strain>
    </source>
</reference>
<dbReference type="Proteomes" id="UP000326678">
    <property type="component" value="Chromosome pGXM01"/>
</dbReference>
<dbReference type="EMBL" id="CP045228">
    <property type="protein sequence ID" value="QFS52396.1"/>
    <property type="molecule type" value="Genomic_DNA"/>
</dbReference>
<evidence type="ECO:0000313" key="2">
    <source>
        <dbReference type="Proteomes" id="UP000326678"/>
    </source>
</evidence>
<name>A0A5P8WJQ9_9NOSO</name>
<dbReference type="KEGG" id="nsh:GXM_09890"/>
<protein>
    <submittedName>
        <fullName evidence="1">Uncharacterized protein</fullName>
    </submittedName>
</protein>
<accession>A0A5P8WJQ9</accession>
<organism evidence="1 2">
    <name type="scientific">Nostoc sphaeroides CCNUC1</name>
    <dbReference type="NCBI Taxonomy" id="2653204"/>
    <lineage>
        <taxon>Bacteria</taxon>
        <taxon>Bacillati</taxon>
        <taxon>Cyanobacteriota</taxon>
        <taxon>Cyanophyceae</taxon>
        <taxon>Nostocales</taxon>
        <taxon>Nostocaceae</taxon>
        <taxon>Nostoc</taxon>
    </lineage>
</organism>
<keyword evidence="2" id="KW-1185">Reference proteome</keyword>